<evidence type="ECO:0000313" key="1">
    <source>
        <dbReference type="EMBL" id="MBT1541875.1"/>
    </source>
</evidence>
<evidence type="ECO:0008006" key="3">
    <source>
        <dbReference type="Google" id="ProtNLM"/>
    </source>
</evidence>
<comment type="caution">
    <text evidence="1">The sequence shown here is derived from an EMBL/GenBank/DDBJ whole genome shotgun (WGS) entry which is preliminary data.</text>
</comment>
<dbReference type="EMBL" id="JAHEWX010000009">
    <property type="protein sequence ID" value="MBT1541875.1"/>
    <property type="molecule type" value="Genomic_DNA"/>
</dbReference>
<dbReference type="AlphaFoldDB" id="A0A9Q2W6H0"/>
<protein>
    <recommendedName>
        <fullName evidence="3">Abi family protein</fullName>
    </recommendedName>
</protein>
<gene>
    <name evidence="1" type="ORF">KK103_08890</name>
</gene>
<evidence type="ECO:0000313" key="2">
    <source>
        <dbReference type="Proteomes" id="UP000709437"/>
    </source>
</evidence>
<sequence>MIDPATLQALPRLLSAARFDRYAARYDGRTDLAARLYAWNAEIASAFWGPVGCLEVFVRNALHDELRRGRRDDWWNDAAVHLLDRERRAVDEATRTLRRRGFADPEPDQVVAATSFGFWVGLTDAGIPRDPIWSYETTLWQPRLVHAFPGLGAVRRKQLHRRLDAVRRFRNRLAHHEPIHNAPLPAIRDDIVAIARAIDPDAAAFITGAHRIDDVLARKRVAVSTGASVI</sequence>
<dbReference type="RefSeq" id="WP_214532120.1">
    <property type="nucleotide sequence ID" value="NZ_JAHEWX010000009.1"/>
</dbReference>
<proteinExistence type="predicted"/>
<reference evidence="1" key="1">
    <citation type="submission" date="2021-05" db="EMBL/GenBank/DDBJ databases">
        <title>Whole genome sequence of Curtobacterium flaccumfaciens pv. flaccumfaciens strain CFBP 3417.</title>
        <authorList>
            <person name="Osdaghi E."/>
            <person name="Taghouti G."/>
            <person name="Portier P."/>
            <person name="Fazliarab A."/>
            <person name="Taghavi S.M."/>
            <person name="Briand M."/>
            <person name="Le-Saux M."/>
            <person name="Jacques M.-A."/>
        </authorList>
    </citation>
    <scope>NUCLEOTIDE SEQUENCE</scope>
    <source>
        <strain evidence="1">CFBP 3417</strain>
    </source>
</reference>
<organism evidence="1 2">
    <name type="scientific">Curtobacterium flaccumfaciens pv. flaccumfaciens</name>
    <dbReference type="NCBI Taxonomy" id="138532"/>
    <lineage>
        <taxon>Bacteria</taxon>
        <taxon>Bacillati</taxon>
        <taxon>Actinomycetota</taxon>
        <taxon>Actinomycetes</taxon>
        <taxon>Micrococcales</taxon>
        <taxon>Microbacteriaceae</taxon>
        <taxon>Curtobacterium</taxon>
    </lineage>
</organism>
<name>A0A9Q2W6H0_9MICO</name>
<accession>A0A9Q2W6H0</accession>
<dbReference type="Proteomes" id="UP000709437">
    <property type="component" value="Unassembled WGS sequence"/>
</dbReference>